<reference evidence="2 3" key="1">
    <citation type="submission" date="2017-06" db="EMBL/GenBank/DDBJ databases">
        <title>Sequencing and comparative analysis of myxobacterial genomes.</title>
        <authorList>
            <person name="Rupp O."/>
            <person name="Goesmann A."/>
            <person name="Sogaard-Andersen L."/>
        </authorList>
    </citation>
    <scope>NUCLEOTIDE SEQUENCE [LARGE SCALE GENOMIC DNA]</scope>
    <source>
        <strain evidence="2 3">DSM 52655</strain>
    </source>
</reference>
<dbReference type="RefSeq" id="WP_095984403.1">
    <property type="nucleotide sequence ID" value="NZ_CP022098.1"/>
</dbReference>
<feature type="transmembrane region" description="Helical" evidence="1">
    <location>
        <begin position="158"/>
        <end position="181"/>
    </location>
</feature>
<evidence type="ECO:0000313" key="2">
    <source>
        <dbReference type="EMBL" id="ATB35837.1"/>
    </source>
</evidence>
<evidence type="ECO:0000256" key="1">
    <source>
        <dbReference type="SAM" id="Phobius"/>
    </source>
</evidence>
<protein>
    <submittedName>
        <fullName evidence="2">Uncharacterized protein</fullName>
    </submittedName>
</protein>
<accession>A0A250IX96</accession>
<feature type="transmembrane region" description="Helical" evidence="1">
    <location>
        <begin position="127"/>
        <end position="146"/>
    </location>
</feature>
<feature type="transmembrane region" description="Helical" evidence="1">
    <location>
        <begin position="41"/>
        <end position="63"/>
    </location>
</feature>
<name>A0A250IX96_9BACT</name>
<sequence>MDFDKLEAAWRSPANTPDDRAQAYLMEELMRTLKARRRRELLFYAIPATAMTIFTAITVQAIAAGRMDVGREWASLVMLAMCWLVLAAVLVVGFLLRSRGRSGGSPVRDTLTTMLVANRRARANVKIFWMMLPVFLAPMLVGVQQLREVGKATDRDAWQMLFVFGVALVASVGWNTARYVWVLKPEQRRLEALLAEYEA</sequence>
<gene>
    <name evidence="2" type="ORF">CYFUS_001251</name>
</gene>
<dbReference type="KEGG" id="cfus:CYFUS_001251"/>
<keyword evidence="1" id="KW-0812">Transmembrane</keyword>
<dbReference type="EMBL" id="CP022098">
    <property type="protein sequence ID" value="ATB35837.1"/>
    <property type="molecule type" value="Genomic_DNA"/>
</dbReference>
<feature type="transmembrane region" description="Helical" evidence="1">
    <location>
        <begin position="75"/>
        <end position="96"/>
    </location>
</feature>
<dbReference type="AlphaFoldDB" id="A0A250IX96"/>
<proteinExistence type="predicted"/>
<keyword evidence="1" id="KW-0472">Membrane</keyword>
<evidence type="ECO:0000313" key="3">
    <source>
        <dbReference type="Proteomes" id="UP000217257"/>
    </source>
</evidence>
<organism evidence="2 3">
    <name type="scientific">Cystobacter fuscus</name>
    <dbReference type="NCBI Taxonomy" id="43"/>
    <lineage>
        <taxon>Bacteria</taxon>
        <taxon>Pseudomonadati</taxon>
        <taxon>Myxococcota</taxon>
        <taxon>Myxococcia</taxon>
        <taxon>Myxococcales</taxon>
        <taxon>Cystobacterineae</taxon>
        <taxon>Archangiaceae</taxon>
        <taxon>Cystobacter</taxon>
    </lineage>
</organism>
<dbReference type="Proteomes" id="UP000217257">
    <property type="component" value="Chromosome"/>
</dbReference>
<keyword evidence="1" id="KW-1133">Transmembrane helix</keyword>